<reference evidence="2 3" key="1">
    <citation type="submission" date="2016-07" db="EMBL/GenBank/DDBJ databases">
        <title>Pervasive Adenine N6-methylation of Active Genes in Fungi.</title>
        <authorList>
            <consortium name="DOE Joint Genome Institute"/>
            <person name="Mondo S.J."/>
            <person name="Dannebaum R.O."/>
            <person name="Kuo R.C."/>
            <person name="Labutti K."/>
            <person name="Haridas S."/>
            <person name="Kuo A."/>
            <person name="Salamov A."/>
            <person name="Ahrendt S.R."/>
            <person name="Lipzen A."/>
            <person name="Sullivan W."/>
            <person name="Andreopoulos W.B."/>
            <person name="Clum A."/>
            <person name="Lindquist E."/>
            <person name="Daum C."/>
            <person name="Ramamoorthy G.K."/>
            <person name="Gryganskyi A."/>
            <person name="Culley D."/>
            <person name="Magnuson J.K."/>
            <person name="James T.Y."/>
            <person name="O'Malley M.A."/>
            <person name="Stajich J.E."/>
            <person name="Spatafora J.W."/>
            <person name="Visel A."/>
            <person name="Grigoriev I.V."/>
        </authorList>
    </citation>
    <scope>NUCLEOTIDE SEQUENCE [LARGE SCALE GENOMIC DNA]</scope>
    <source>
        <strain evidence="2 3">CBS 931.73</strain>
    </source>
</reference>
<evidence type="ECO:0000313" key="2">
    <source>
        <dbReference type="EMBL" id="ORY00911.1"/>
    </source>
</evidence>
<dbReference type="Proteomes" id="UP000193498">
    <property type="component" value="Unassembled WGS sequence"/>
</dbReference>
<dbReference type="EMBL" id="MCFE01000076">
    <property type="protein sequence ID" value="ORY00911.1"/>
    <property type="molecule type" value="Genomic_DNA"/>
</dbReference>
<sequence>MESEPRTPPPYSEAPSQPPLTPTSPTPVSQQMATLDAHPHNHCSPFSPESSCYAFAEEQADASAQMSYPQQRAMVNVGHPTTTESYGDGSFVQDGKSLDQPYCFARPPQIQAPPSEPFRAFKVPCKSREFLKEFPSQYPIPHHMLARDILESDWALFIADLAIGGRLSRTQKVAIAVLPFTKHIGSPGFLISRAIEKRMKSGNINKVATKINMWNYCFFNMRGVHITLWQGERRLGGMTLSDDRSSSSASEEEPAIHENASYRELRTARRLKKKEERSKRKELRCQEKSEQRDQKPIDPFYLLVECKDI</sequence>
<evidence type="ECO:0000256" key="1">
    <source>
        <dbReference type="SAM" id="MobiDB-lite"/>
    </source>
</evidence>
<dbReference type="InterPro" id="IPR028018">
    <property type="entry name" value="DUF4646"/>
</dbReference>
<accession>A0A1Y1YSB2</accession>
<gene>
    <name evidence="2" type="ORF">K493DRAFT_312621</name>
</gene>
<protein>
    <submittedName>
        <fullName evidence="2">Uncharacterized protein</fullName>
    </submittedName>
</protein>
<feature type="compositionally biased region" description="Basic and acidic residues" evidence="1">
    <location>
        <begin position="254"/>
        <end position="293"/>
    </location>
</feature>
<proteinExistence type="predicted"/>
<feature type="region of interest" description="Disordered" evidence="1">
    <location>
        <begin position="240"/>
        <end position="293"/>
    </location>
</feature>
<name>A0A1Y1YSB2_9FUNG</name>
<evidence type="ECO:0000313" key="3">
    <source>
        <dbReference type="Proteomes" id="UP000193498"/>
    </source>
</evidence>
<keyword evidence="3" id="KW-1185">Reference proteome</keyword>
<feature type="compositionally biased region" description="Pro residues" evidence="1">
    <location>
        <begin position="1"/>
        <end position="25"/>
    </location>
</feature>
<dbReference type="Pfam" id="PF15496">
    <property type="entry name" value="DUF4646"/>
    <property type="match status" value="1"/>
</dbReference>
<dbReference type="AlphaFoldDB" id="A0A1Y1YSB2"/>
<organism evidence="2 3">
    <name type="scientific">Basidiobolus meristosporus CBS 931.73</name>
    <dbReference type="NCBI Taxonomy" id="1314790"/>
    <lineage>
        <taxon>Eukaryota</taxon>
        <taxon>Fungi</taxon>
        <taxon>Fungi incertae sedis</taxon>
        <taxon>Zoopagomycota</taxon>
        <taxon>Entomophthoromycotina</taxon>
        <taxon>Basidiobolomycetes</taxon>
        <taxon>Basidiobolales</taxon>
        <taxon>Basidiobolaceae</taxon>
        <taxon>Basidiobolus</taxon>
    </lineage>
</organism>
<dbReference type="OrthoDB" id="5314275at2759"/>
<dbReference type="STRING" id="1314790.A0A1Y1YSB2"/>
<comment type="caution">
    <text evidence="2">The sequence shown here is derived from an EMBL/GenBank/DDBJ whole genome shotgun (WGS) entry which is preliminary data.</text>
</comment>
<feature type="region of interest" description="Disordered" evidence="1">
    <location>
        <begin position="1"/>
        <end position="43"/>
    </location>
</feature>
<dbReference type="InParanoid" id="A0A1Y1YSB2"/>